<evidence type="ECO:0000256" key="5">
    <source>
        <dbReference type="ARBA" id="ARBA00022989"/>
    </source>
</evidence>
<evidence type="ECO:0000256" key="4">
    <source>
        <dbReference type="ARBA" id="ARBA00022692"/>
    </source>
</evidence>
<reference evidence="10 11" key="1">
    <citation type="submission" date="2019-06" db="EMBL/GenBank/DDBJ databases">
        <title>Whole genome shotgun sequence of Corynebacterium flavescens NBRC 14136.</title>
        <authorList>
            <person name="Hosoyama A."/>
            <person name="Uohara A."/>
            <person name="Ohji S."/>
            <person name="Ichikawa N."/>
        </authorList>
    </citation>
    <scope>NUCLEOTIDE SEQUENCE [LARGE SCALE GENOMIC DNA]</scope>
    <source>
        <strain evidence="10 11">NBRC 14136</strain>
    </source>
</reference>
<gene>
    <name evidence="10" type="ORF">CFL01nite_15400</name>
</gene>
<feature type="transmembrane region" description="Helical" evidence="8">
    <location>
        <begin position="180"/>
        <end position="197"/>
    </location>
</feature>
<evidence type="ECO:0000256" key="1">
    <source>
        <dbReference type="ARBA" id="ARBA00004651"/>
    </source>
</evidence>
<keyword evidence="5 8" id="KW-1133">Transmembrane helix</keyword>
<dbReference type="GO" id="GO:0005886">
    <property type="term" value="C:plasma membrane"/>
    <property type="evidence" value="ECO:0007669"/>
    <property type="project" value="UniProtKB-SubCell"/>
</dbReference>
<evidence type="ECO:0000313" key="11">
    <source>
        <dbReference type="Proteomes" id="UP000315353"/>
    </source>
</evidence>
<dbReference type="Proteomes" id="UP000315353">
    <property type="component" value="Unassembled WGS sequence"/>
</dbReference>
<feature type="compositionally biased region" description="Polar residues" evidence="7">
    <location>
        <begin position="207"/>
        <end position="216"/>
    </location>
</feature>
<comment type="similarity">
    <text evidence="2">Belongs to the DedA family.</text>
</comment>
<dbReference type="PANTHER" id="PTHR42709">
    <property type="entry name" value="ALKALINE PHOSPHATASE LIKE PROTEIN"/>
    <property type="match status" value="1"/>
</dbReference>
<dbReference type="RefSeq" id="WP_232315978.1">
    <property type="nucleotide sequence ID" value="NZ_BJNB01000022.1"/>
</dbReference>
<feature type="transmembrane region" description="Helical" evidence="8">
    <location>
        <begin position="51"/>
        <end position="75"/>
    </location>
</feature>
<comment type="caution">
    <text evidence="10">The sequence shown here is derived from an EMBL/GenBank/DDBJ whole genome shotgun (WGS) entry which is preliminary data.</text>
</comment>
<evidence type="ECO:0000313" key="10">
    <source>
        <dbReference type="EMBL" id="GEB98045.1"/>
    </source>
</evidence>
<dbReference type="InterPro" id="IPR032816">
    <property type="entry name" value="VTT_dom"/>
</dbReference>
<evidence type="ECO:0000256" key="3">
    <source>
        <dbReference type="ARBA" id="ARBA00022475"/>
    </source>
</evidence>
<dbReference type="InterPro" id="IPR051311">
    <property type="entry name" value="DedA_domain"/>
</dbReference>
<dbReference type="PANTHER" id="PTHR42709:SF6">
    <property type="entry name" value="UNDECAPRENYL PHOSPHATE TRANSPORTER A"/>
    <property type="match status" value="1"/>
</dbReference>
<evidence type="ECO:0000256" key="7">
    <source>
        <dbReference type="SAM" id="MobiDB-lite"/>
    </source>
</evidence>
<dbReference type="GeneID" id="82879886"/>
<dbReference type="AlphaFoldDB" id="A0AB73B7W1"/>
<keyword evidence="6 8" id="KW-0472">Membrane</keyword>
<sequence length="231" mass="25269">MHTVIDWIVSLMNTLGAPGVGIAIFLENIFPPVPSEVILPLAGFTASRGEINLLAAITWSTIGSVLGAFVLYWIGAAVGISRLRRIANWMWLTTPEDVDKALGFFDRHGSASVFFGRFIPGVRSLISIPAGVDRMPMLKFGLWTTAGSLIWNTVLILLGFQLGENYHIVSDFIDRFSSVIYVLLVLIVVGVGIYLFLRQRRRKNRDSPVNASQADPGSTPPEPVGTPDTTK</sequence>
<keyword evidence="4 8" id="KW-0812">Transmembrane</keyword>
<evidence type="ECO:0000256" key="8">
    <source>
        <dbReference type="SAM" id="Phobius"/>
    </source>
</evidence>
<protein>
    <submittedName>
        <fullName evidence="10">Membrane protein</fullName>
    </submittedName>
</protein>
<evidence type="ECO:0000259" key="9">
    <source>
        <dbReference type="Pfam" id="PF09335"/>
    </source>
</evidence>
<keyword evidence="3" id="KW-1003">Cell membrane</keyword>
<name>A0AB73B7W1_CORFL</name>
<dbReference type="Pfam" id="PF09335">
    <property type="entry name" value="VTT_dom"/>
    <property type="match status" value="1"/>
</dbReference>
<comment type="subcellular location">
    <subcellularLocation>
        <location evidence="1">Cell membrane</location>
        <topology evidence="1">Multi-pass membrane protein</topology>
    </subcellularLocation>
</comment>
<feature type="transmembrane region" description="Helical" evidence="8">
    <location>
        <begin position="140"/>
        <end position="160"/>
    </location>
</feature>
<evidence type="ECO:0000256" key="2">
    <source>
        <dbReference type="ARBA" id="ARBA00010792"/>
    </source>
</evidence>
<feature type="region of interest" description="Disordered" evidence="7">
    <location>
        <begin position="204"/>
        <end position="231"/>
    </location>
</feature>
<dbReference type="EMBL" id="BJNB01000022">
    <property type="protein sequence ID" value="GEB98045.1"/>
    <property type="molecule type" value="Genomic_DNA"/>
</dbReference>
<feature type="domain" description="VTT" evidence="9">
    <location>
        <begin position="33"/>
        <end position="159"/>
    </location>
</feature>
<feature type="transmembrane region" description="Helical" evidence="8">
    <location>
        <begin position="7"/>
        <end position="31"/>
    </location>
</feature>
<evidence type="ECO:0000256" key="6">
    <source>
        <dbReference type="ARBA" id="ARBA00023136"/>
    </source>
</evidence>
<accession>A0AB73B7W1</accession>
<proteinExistence type="inferred from homology"/>
<organism evidence="10 11">
    <name type="scientific">Corynebacterium flavescens</name>
    <dbReference type="NCBI Taxonomy" id="28028"/>
    <lineage>
        <taxon>Bacteria</taxon>
        <taxon>Bacillati</taxon>
        <taxon>Actinomycetota</taxon>
        <taxon>Actinomycetes</taxon>
        <taxon>Mycobacteriales</taxon>
        <taxon>Corynebacteriaceae</taxon>
        <taxon>Corynebacterium</taxon>
    </lineage>
</organism>